<evidence type="ECO:0000313" key="1">
    <source>
        <dbReference type="EMBL" id="ACL57746.1"/>
    </source>
</evidence>
<reference evidence="1 2" key="1">
    <citation type="submission" date="2009-01" db="EMBL/GenBank/DDBJ databases">
        <title>Complete sequence of chromosome of Methylobacterium nodulans ORS 2060.</title>
        <authorList>
            <consortium name="US DOE Joint Genome Institute"/>
            <person name="Lucas S."/>
            <person name="Copeland A."/>
            <person name="Lapidus A."/>
            <person name="Glavina del Rio T."/>
            <person name="Dalin E."/>
            <person name="Tice H."/>
            <person name="Bruce D."/>
            <person name="Goodwin L."/>
            <person name="Pitluck S."/>
            <person name="Sims D."/>
            <person name="Brettin T."/>
            <person name="Detter J.C."/>
            <person name="Han C."/>
            <person name="Larimer F."/>
            <person name="Land M."/>
            <person name="Hauser L."/>
            <person name="Kyrpides N."/>
            <person name="Ivanova N."/>
            <person name="Marx C.J."/>
            <person name="Richardson P."/>
        </authorList>
    </citation>
    <scope>NUCLEOTIDE SEQUENCE [LARGE SCALE GENOMIC DNA]</scope>
    <source>
        <strain evidence="2">LMG 21967 / CNCM I-2342 / ORS 2060</strain>
    </source>
</reference>
<dbReference type="Proteomes" id="UP000008207">
    <property type="component" value="Chromosome"/>
</dbReference>
<sequence length="72" mass="7847">MLVFLNDTLLAVITQLRNSVSDEFAGRWFIEAGFGPCSHLPAQVFDSAEDAMRWVRGCIEENASCPGRSAAA</sequence>
<dbReference type="KEGG" id="mno:Mnod_2795"/>
<name>B8IFL1_METNO</name>
<dbReference type="AlphaFoldDB" id="B8IFL1"/>
<evidence type="ECO:0000313" key="2">
    <source>
        <dbReference type="Proteomes" id="UP000008207"/>
    </source>
</evidence>
<organism evidence="1 2">
    <name type="scientific">Methylobacterium nodulans (strain LMG 21967 / CNCM I-2342 / ORS 2060)</name>
    <dbReference type="NCBI Taxonomy" id="460265"/>
    <lineage>
        <taxon>Bacteria</taxon>
        <taxon>Pseudomonadati</taxon>
        <taxon>Pseudomonadota</taxon>
        <taxon>Alphaproteobacteria</taxon>
        <taxon>Hyphomicrobiales</taxon>
        <taxon>Methylobacteriaceae</taxon>
        <taxon>Methylobacterium</taxon>
    </lineage>
</organism>
<dbReference type="HOGENOM" id="CLU_178572_0_0_5"/>
<dbReference type="EMBL" id="CP001349">
    <property type="protein sequence ID" value="ACL57746.1"/>
    <property type="molecule type" value="Genomic_DNA"/>
</dbReference>
<keyword evidence="2" id="KW-1185">Reference proteome</keyword>
<protein>
    <submittedName>
        <fullName evidence="1">Uncharacterized protein</fullName>
    </submittedName>
</protein>
<accession>B8IFL1</accession>
<gene>
    <name evidence="1" type="ordered locus">Mnod_2795</name>
</gene>
<proteinExistence type="predicted"/>
<dbReference type="OrthoDB" id="8001674at2"/>